<organism evidence="7 8">
    <name type="scientific">Pelagibacterium luteolum</name>
    <dbReference type="NCBI Taxonomy" id="440168"/>
    <lineage>
        <taxon>Bacteria</taxon>
        <taxon>Pseudomonadati</taxon>
        <taxon>Pseudomonadota</taxon>
        <taxon>Alphaproteobacteria</taxon>
        <taxon>Hyphomicrobiales</taxon>
        <taxon>Devosiaceae</taxon>
        <taxon>Pelagibacterium</taxon>
    </lineage>
</organism>
<dbReference type="PROSITE" id="PS51012">
    <property type="entry name" value="ABC_TM2"/>
    <property type="match status" value="1"/>
</dbReference>
<dbReference type="InterPro" id="IPR013525">
    <property type="entry name" value="ABC2_TM"/>
</dbReference>
<dbReference type="InterPro" id="IPR000412">
    <property type="entry name" value="ABC_2_transport"/>
</dbReference>
<feature type="transmembrane region" description="Helical" evidence="5">
    <location>
        <begin position="89"/>
        <end position="111"/>
    </location>
</feature>
<evidence type="ECO:0000256" key="1">
    <source>
        <dbReference type="ARBA" id="ARBA00004141"/>
    </source>
</evidence>
<feature type="transmembrane region" description="Helical" evidence="5">
    <location>
        <begin position="47"/>
        <end position="69"/>
    </location>
</feature>
<keyword evidence="4 5" id="KW-0472">Membrane</keyword>
<dbReference type="GO" id="GO:0043190">
    <property type="term" value="C:ATP-binding cassette (ABC) transporter complex"/>
    <property type="evidence" value="ECO:0007669"/>
    <property type="project" value="InterPro"/>
</dbReference>
<keyword evidence="5" id="KW-0813">Transport</keyword>
<evidence type="ECO:0000313" key="7">
    <source>
        <dbReference type="EMBL" id="SDG89317.1"/>
    </source>
</evidence>
<reference evidence="7 8" key="1">
    <citation type="submission" date="2016-10" db="EMBL/GenBank/DDBJ databases">
        <authorList>
            <person name="de Groot N.N."/>
        </authorList>
    </citation>
    <scope>NUCLEOTIDE SEQUENCE [LARGE SCALE GENOMIC DNA]</scope>
    <source>
        <strain evidence="7 8">CGMCC 1.10267</strain>
    </source>
</reference>
<dbReference type="EMBL" id="FNCS01000011">
    <property type="protein sequence ID" value="SDG89317.1"/>
    <property type="molecule type" value="Genomic_DNA"/>
</dbReference>
<dbReference type="InterPro" id="IPR047817">
    <property type="entry name" value="ABC2_TM_bact-type"/>
</dbReference>
<keyword evidence="3 5" id="KW-1133">Transmembrane helix</keyword>
<feature type="transmembrane region" description="Helical" evidence="5">
    <location>
        <begin position="197"/>
        <end position="216"/>
    </location>
</feature>
<feature type="transmembrane region" description="Helical" evidence="5">
    <location>
        <begin position="166"/>
        <end position="190"/>
    </location>
</feature>
<feature type="transmembrane region" description="Helical" evidence="5">
    <location>
        <begin position="132"/>
        <end position="154"/>
    </location>
</feature>
<evidence type="ECO:0000313" key="8">
    <source>
        <dbReference type="Proteomes" id="UP000199495"/>
    </source>
</evidence>
<sequence length="288" mass="32122">MSNDTIDITIARRPTPGRFRDMWNISCGVQTIWWREVKRSLTDRGQLVGGVSRPLLWVLILGVGLNPFFRGEVMGDVRFIVPYTYLQYIFPGVIVLNILYTSIQSAVSLIWDREFGFLREVLVSPLPRNFILLGKVLGGATTAVVHGMLVLAVARFANIQMGFAEVGVAMALMFLLAFGMTSLGIVIANYVKGFEGFGVFSNALVLPLYFTSSAVFPMDPSLTRAQTLVTYPRWLVMMVEANPVTYTVDTLRGILIGFSQYPMMLGWQITGGLAVAMFCLAMFEFRRL</sequence>
<evidence type="ECO:0000256" key="3">
    <source>
        <dbReference type="ARBA" id="ARBA00022989"/>
    </source>
</evidence>
<keyword evidence="8" id="KW-1185">Reference proteome</keyword>
<comment type="similarity">
    <text evidence="5">Belongs to the ABC-2 integral membrane protein family.</text>
</comment>
<dbReference type="Proteomes" id="UP000199495">
    <property type="component" value="Unassembled WGS sequence"/>
</dbReference>
<feature type="transmembrane region" description="Helical" evidence="5">
    <location>
        <begin position="265"/>
        <end position="283"/>
    </location>
</feature>
<comment type="subcellular location">
    <subcellularLocation>
        <location evidence="5">Cell inner membrane</location>
        <topology evidence="5">Multi-pass membrane protein</topology>
    </subcellularLocation>
    <subcellularLocation>
        <location evidence="1">Membrane</location>
        <topology evidence="1">Multi-pass membrane protein</topology>
    </subcellularLocation>
</comment>
<accession>A0A1G7XYS6</accession>
<evidence type="ECO:0000259" key="6">
    <source>
        <dbReference type="PROSITE" id="PS51012"/>
    </source>
</evidence>
<evidence type="ECO:0000256" key="5">
    <source>
        <dbReference type="RuleBase" id="RU361157"/>
    </source>
</evidence>
<dbReference type="Pfam" id="PF01061">
    <property type="entry name" value="ABC2_membrane"/>
    <property type="match status" value="1"/>
</dbReference>
<dbReference type="AlphaFoldDB" id="A0A1G7XYS6"/>
<dbReference type="PIRSF" id="PIRSF006648">
    <property type="entry name" value="DrrB"/>
    <property type="match status" value="1"/>
</dbReference>
<dbReference type="GO" id="GO:0140359">
    <property type="term" value="F:ABC-type transporter activity"/>
    <property type="evidence" value="ECO:0007669"/>
    <property type="project" value="InterPro"/>
</dbReference>
<evidence type="ECO:0000256" key="4">
    <source>
        <dbReference type="ARBA" id="ARBA00023136"/>
    </source>
</evidence>
<protein>
    <recommendedName>
        <fullName evidence="5">Transport permease protein</fullName>
    </recommendedName>
</protein>
<name>A0A1G7XYS6_9HYPH</name>
<dbReference type="STRING" id="440168.SAMN04487974_11185"/>
<keyword evidence="5" id="KW-1003">Cell membrane</keyword>
<dbReference type="InterPro" id="IPR051784">
    <property type="entry name" value="Nod_factor_ABC_transporter"/>
</dbReference>
<feature type="domain" description="ABC transmembrane type-2" evidence="6">
    <location>
        <begin position="45"/>
        <end position="288"/>
    </location>
</feature>
<evidence type="ECO:0000256" key="2">
    <source>
        <dbReference type="ARBA" id="ARBA00022692"/>
    </source>
</evidence>
<gene>
    <name evidence="7" type="ORF">SAMN04487974_11185</name>
</gene>
<keyword evidence="2 5" id="KW-0812">Transmembrane</keyword>
<dbReference type="RefSeq" id="WP_244505091.1">
    <property type="nucleotide sequence ID" value="NZ_FNCS01000011.1"/>
</dbReference>
<dbReference type="PANTHER" id="PTHR43229">
    <property type="entry name" value="NODULATION PROTEIN J"/>
    <property type="match status" value="1"/>
</dbReference>
<dbReference type="PANTHER" id="PTHR43229:SF2">
    <property type="entry name" value="NODULATION PROTEIN J"/>
    <property type="match status" value="1"/>
</dbReference>
<proteinExistence type="inferred from homology"/>